<evidence type="ECO:0000313" key="10">
    <source>
        <dbReference type="RefSeq" id="XP_030524192.2"/>
    </source>
</evidence>
<feature type="compositionally biased region" description="Polar residues" evidence="7">
    <location>
        <begin position="608"/>
        <end position="633"/>
    </location>
</feature>
<dbReference type="RefSeq" id="XP_030524192.2">
    <property type="nucleotide sequence ID" value="XM_030668332.2"/>
</dbReference>
<protein>
    <recommendedName>
        <fullName evidence="2">ubiquitinyl hydrolase 1</fullName>
        <ecNumber evidence="2">3.4.19.12</ecNumber>
    </recommendedName>
</protein>
<evidence type="ECO:0000256" key="5">
    <source>
        <dbReference type="ARBA" id="ARBA00022801"/>
    </source>
</evidence>
<accession>A0A8B8NNV5</accession>
<proteinExistence type="predicted"/>
<keyword evidence="3" id="KW-0645">Protease</keyword>
<dbReference type="GO" id="GO:0004843">
    <property type="term" value="F:cysteine-type deubiquitinase activity"/>
    <property type="evidence" value="ECO:0007669"/>
    <property type="project" value="UniProtKB-EC"/>
</dbReference>
<keyword evidence="4" id="KW-0833">Ubl conjugation pathway</keyword>
<feature type="compositionally biased region" description="Pro residues" evidence="7">
    <location>
        <begin position="433"/>
        <end position="444"/>
    </location>
</feature>
<feature type="compositionally biased region" description="Low complexity" evidence="7">
    <location>
        <begin position="445"/>
        <end position="458"/>
    </location>
</feature>
<evidence type="ECO:0000256" key="4">
    <source>
        <dbReference type="ARBA" id="ARBA00022786"/>
    </source>
</evidence>
<evidence type="ECO:0000256" key="1">
    <source>
        <dbReference type="ARBA" id="ARBA00000707"/>
    </source>
</evidence>
<reference evidence="10" key="1">
    <citation type="submission" date="2025-08" db="UniProtKB">
        <authorList>
            <consortium name="RefSeq"/>
        </authorList>
    </citation>
    <scope>IDENTIFICATION</scope>
    <source>
        <tissue evidence="10">Leaf</tissue>
    </source>
</reference>
<dbReference type="Proteomes" id="UP000827889">
    <property type="component" value="Chromosome 8"/>
</dbReference>
<feature type="region of interest" description="Disordered" evidence="7">
    <location>
        <begin position="403"/>
        <end position="633"/>
    </location>
</feature>
<dbReference type="AlphaFoldDB" id="A0A8B8NNV5"/>
<comment type="catalytic activity">
    <reaction evidence="1">
        <text>Thiol-dependent hydrolysis of ester, thioester, amide, peptide and isopeptide bonds formed by the C-terminal Gly of ubiquitin (a 76-residue protein attached to proteins as an intracellular targeting signal).</text>
        <dbReference type="EC" id="3.4.19.12"/>
    </reaction>
</comment>
<dbReference type="KEGG" id="rarg:115736574"/>
<dbReference type="PRINTS" id="PR01217">
    <property type="entry name" value="PRICHEXTENSN"/>
</dbReference>
<evidence type="ECO:0000256" key="6">
    <source>
        <dbReference type="PROSITE-ProRule" id="PRU00331"/>
    </source>
</evidence>
<feature type="region of interest" description="Disordered" evidence="7">
    <location>
        <begin position="367"/>
        <end position="389"/>
    </location>
</feature>
<dbReference type="GeneID" id="115736574"/>
<feature type="compositionally biased region" description="Polar residues" evidence="7">
    <location>
        <begin position="372"/>
        <end position="388"/>
    </location>
</feature>
<evidence type="ECO:0000256" key="2">
    <source>
        <dbReference type="ARBA" id="ARBA00012759"/>
    </source>
</evidence>
<feature type="active site" evidence="6">
    <location>
        <position position="130"/>
    </location>
</feature>
<feature type="compositionally biased region" description="Pro residues" evidence="7">
    <location>
        <begin position="507"/>
        <end position="519"/>
    </location>
</feature>
<feature type="compositionally biased region" description="Pro residues" evidence="7">
    <location>
        <begin position="534"/>
        <end position="548"/>
    </location>
</feature>
<dbReference type="PANTHER" id="PTHR13291">
    <property type="entry name" value="JOSEPHIN 1, 2"/>
    <property type="match status" value="1"/>
</dbReference>
<dbReference type="InterPro" id="IPR040053">
    <property type="entry name" value="JOSD1/2"/>
</dbReference>
<name>A0A8B8NNV5_9MYRT</name>
<dbReference type="SMART" id="SM01246">
    <property type="entry name" value="Josephin"/>
    <property type="match status" value="1"/>
</dbReference>
<evidence type="ECO:0000256" key="3">
    <source>
        <dbReference type="ARBA" id="ARBA00022670"/>
    </source>
</evidence>
<gene>
    <name evidence="10" type="primary">LOC115736574</name>
</gene>
<evidence type="ECO:0000313" key="9">
    <source>
        <dbReference type="Proteomes" id="UP000827889"/>
    </source>
</evidence>
<feature type="compositionally biased region" description="Pro residues" evidence="7">
    <location>
        <begin position="589"/>
        <end position="606"/>
    </location>
</feature>
<feature type="compositionally biased region" description="Low complexity" evidence="7">
    <location>
        <begin position="403"/>
        <end position="432"/>
    </location>
</feature>
<dbReference type="InterPro" id="IPR006155">
    <property type="entry name" value="Josephin"/>
</dbReference>
<dbReference type="GO" id="GO:0016579">
    <property type="term" value="P:protein deubiquitination"/>
    <property type="evidence" value="ECO:0007669"/>
    <property type="project" value="InterPro"/>
</dbReference>
<dbReference type="Gene3D" id="3.90.70.40">
    <property type="match status" value="1"/>
</dbReference>
<dbReference type="PANTHER" id="PTHR13291:SF0">
    <property type="entry name" value="JOSEPHIN-LIKE PROTEIN"/>
    <property type="match status" value="1"/>
</dbReference>
<evidence type="ECO:0000256" key="7">
    <source>
        <dbReference type="SAM" id="MobiDB-lite"/>
    </source>
</evidence>
<feature type="domain" description="Josephin" evidence="8">
    <location>
        <begin position="5"/>
        <end position="192"/>
    </location>
</feature>
<keyword evidence="9" id="KW-1185">Reference proteome</keyword>
<feature type="active site" evidence="6">
    <location>
        <position position="145"/>
    </location>
</feature>
<evidence type="ECO:0000259" key="8">
    <source>
        <dbReference type="PROSITE" id="PS50957"/>
    </source>
</evidence>
<organism evidence="9 10">
    <name type="scientific">Rhodamnia argentea</name>
    <dbReference type="NCBI Taxonomy" id="178133"/>
    <lineage>
        <taxon>Eukaryota</taxon>
        <taxon>Viridiplantae</taxon>
        <taxon>Streptophyta</taxon>
        <taxon>Embryophyta</taxon>
        <taxon>Tracheophyta</taxon>
        <taxon>Spermatophyta</taxon>
        <taxon>Magnoliopsida</taxon>
        <taxon>eudicotyledons</taxon>
        <taxon>Gunneridae</taxon>
        <taxon>Pentapetalae</taxon>
        <taxon>rosids</taxon>
        <taxon>malvids</taxon>
        <taxon>Myrtales</taxon>
        <taxon>Myrtaceae</taxon>
        <taxon>Myrtoideae</taxon>
        <taxon>Myrteae</taxon>
        <taxon>Australasian group</taxon>
        <taxon>Rhodamnia</taxon>
    </lineage>
</organism>
<dbReference type="EC" id="3.4.19.12" evidence="2"/>
<dbReference type="GO" id="GO:0006508">
    <property type="term" value="P:proteolysis"/>
    <property type="evidence" value="ECO:0007669"/>
    <property type="project" value="UniProtKB-KW"/>
</dbReference>
<feature type="compositionally biased region" description="Pro residues" evidence="7">
    <location>
        <begin position="481"/>
        <end position="491"/>
    </location>
</feature>
<feature type="active site" evidence="6">
    <location>
        <position position="18"/>
    </location>
</feature>
<keyword evidence="5 6" id="KW-0378">Hydrolase</keyword>
<dbReference type="Pfam" id="PF02099">
    <property type="entry name" value="Josephin"/>
    <property type="match status" value="1"/>
</dbReference>
<sequence>MSREKPSVYHERQRLQFCLLHSLNNLFQRKEAFTRQSLNLIAERLVLDDPNKEKWTPLSLLFKPHHNALTGNYDINVLIAALEGEGKRVAWQDHRGGAATIDLEDSGDKLMGLVLNVPVRRYAGLWRSRHWVTVRKVEGVWYNLDSDLGDPYAFQQIEEVREFLDHVMANGGEVLLVLNDDHDATSWETTLVEGIGVLRNTCLKSDPEFMDLVLVMETQDILFGVVTSSEYFPLAVLLGKELGSLAIKAESATQQVLKSKGLLFGVRVSQFPMLAFPESDSSAELEMSTRGNGRLSQREETKRPVIDHHRHRRCKLTGKVAGRRWCTATAGNCCVRVPARLDSSPRKLLKHLRERVLATLRLVSMGKRRPSKISSTVNSKPSTASFDSQRTEAVEDCINYINSSSSSSSSSTSSSLSSSSSSCTTVTNTITTRPPPAPSPPPLPNLNSKPEDSATQPSSSPPPTHCPQPKSNSESEGSVTLPPPSLLPPPSCCLQPKLYSESDGSAIPPPPSPPPPSHCPQPKLNCESEGSAMLPPPSLPPPPPPPSPSFNKSEGSATPPPQPPQMPPPSRPPLEPKSNSQSVGLATPPRLPLPPPPPPPPPPYPRSTPKQHVTSGLVKTSELCSNLPSVKKI</sequence>
<feature type="compositionally biased region" description="Pro residues" evidence="7">
    <location>
        <begin position="558"/>
        <end position="575"/>
    </location>
</feature>
<dbReference type="PROSITE" id="PS50957">
    <property type="entry name" value="JOSEPHIN"/>
    <property type="match status" value="1"/>
</dbReference>